<dbReference type="Proteomes" id="UP001297581">
    <property type="component" value="Unassembled WGS sequence"/>
</dbReference>
<sequence>MTIQTEHEIALGDWRIYIEPNPDRYRGGLMWWIFKDDGIWDDGLAWTTEEAESAVIKAMTSIQCSEM</sequence>
<name>A0AAJ1BKE1_9GAMM</name>
<reference evidence="1 2" key="1">
    <citation type="submission" date="2022-02" db="EMBL/GenBank/DDBJ databases">
        <title>The genome sequence of Shewanella sp. 3B26.</title>
        <authorList>
            <person name="Du J."/>
        </authorList>
    </citation>
    <scope>NUCLEOTIDE SEQUENCE [LARGE SCALE GENOMIC DNA]</scope>
    <source>
        <strain evidence="1 2">3B26</strain>
    </source>
</reference>
<dbReference type="RefSeq" id="WP_240592379.1">
    <property type="nucleotide sequence ID" value="NZ_JAKUDL010000009.1"/>
</dbReference>
<protein>
    <submittedName>
        <fullName evidence="1">Uncharacterized protein</fullName>
    </submittedName>
</protein>
<dbReference type="EMBL" id="JAKUDL010000009">
    <property type="protein sequence ID" value="MCH4296325.1"/>
    <property type="molecule type" value="Genomic_DNA"/>
</dbReference>
<keyword evidence="2" id="KW-1185">Reference proteome</keyword>
<comment type="caution">
    <text evidence="1">The sequence shown here is derived from an EMBL/GenBank/DDBJ whole genome shotgun (WGS) entry which is preliminary data.</text>
</comment>
<proteinExistence type="predicted"/>
<accession>A0AAJ1BKE1</accession>
<organism evidence="1 2">
    <name type="scientific">Shewanella zhuhaiensis</name>
    <dbReference type="NCBI Taxonomy" id="2919576"/>
    <lineage>
        <taxon>Bacteria</taxon>
        <taxon>Pseudomonadati</taxon>
        <taxon>Pseudomonadota</taxon>
        <taxon>Gammaproteobacteria</taxon>
        <taxon>Alteromonadales</taxon>
        <taxon>Shewanellaceae</taxon>
        <taxon>Shewanella</taxon>
    </lineage>
</organism>
<gene>
    <name evidence="1" type="ORF">MJ923_18595</name>
</gene>
<evidence type="ECO:0000313" key="2">
    <source>
        <dbReference type="Proteomes" id="UP001297581"/>
    </source>
</evidence>
<evidence type="ECO:0000313" key="1">
    <source>
        <dbReference type="EMBL" id="MCH4296325.1"/>
    </source>
</evidence>
<dbReference type="AlphaFoldDB" id="A0AAJ1BKE1"/>